<dbReference type="InterPro" id="IPR010281">
    <property type="entry name" value="DUF885"/>
</dbReference>
<accession>A0A931FCU2</accession>
<gene>
    <name evidence="1" type="ORF">I2501_05635</name>
</gene>
<dbReference type="Pfam" id="PF05960">
    <property type="entry name" value="DUF885"/>
    <property type="match status" value="1"/>
</dbReference>
<reference evidence="1" key="1">
    <citation type="submission" date="2020-11" db="EMBL/GenBank/DDBJ databases">
        <title>Isolation and identification of active actinomycetes.</title>
        <authorList>
            <person name="Yu B."/>
        </authorList>
    </citation>
    <scope>NUCLEOTIDE SEQUENCE</scope>
    <source>
        <strain evidence="1">NEAU-YB345</strain>
    </source>
</reference>
<keyword evidence="2" id="KW-1185">Reference proteome</keyword>
<name>A0A931FCU2_9ACTN</name>
<proteinExistence type="predicted"/>
<organism evidence="1 2">
    <name type="scientific">Streptacidiphilus fuscans</name>
    <dbReference type="NCBI Taxonomy" id="2789292"/>
    <lineage>
        <taxon>Bacteria</taxon>
        <taxon>Bacillati</taxon>
        <taxon>Actinomycetota</taxon>
        <taxon>Actinomycetes</taxon>
        <taxon>Kitasatosporales</taxon>
        <taxon>Streptomycetaceae</taxon>
        <taxon>Streptacidiphilus</taxon>
    </lineage>
</organism>
<dbReference type="Proteomes" id="UP000657385">
    <property type="component" value="Unassembled WGS sequence"/>
</dbReference>
<evidence type="ECO:0000313" key="2">
    <source>
        <dbReference type="Proteomes" id="UP000657385"/>
    </source>
</evidence>
<comment type="caution">
    <text evidence="1">The sequence shown here is derived from an EMBL/GenBank/DDBJ whole genome shotgun (WGS) entry which is preliminary data.</text>
</comment>
<dbReference type="EMBL" id="JADPRT010000002">
    <property type="protein sequence ID" value="MBF9067520.1"/>
    <property type="molecule type" value="Genomic_DNA"/>
</dbReference>
<sequence length="572" mass="62571">MADTQSLAASPAAETPRRIADAYVDAVAEQNPVTAAYLGVNPGDTRQPDLSPQGFDAEADLARQALARLDALPAEAFEDPAEAACARLLRERLTAQLALHEAGDHLRSLSNIGAPIHDVRAIFSVAPSETEQDWAAHVGRMGNVAGAVRGYQATLAEGLRRDLVSGPRQVATVGTQLDSWFGESLTDEKNWYSSFAADCPADLRAQLDANAEQASVAVAEFCAWLRDTYAPVAADRPDTAGRELYTRSARFHSGADLDLDEAYAWAWTEFHRLEAELVAEADKVKPGATPREASEYLETDGHSVEGVEEIRVWLQDIMDKAIEALDGTHFDIQGKLRRVESRIAPAGSAAAPYYTQPSLDFSRPGRTWLPTMDKTTFPTWQLVSIWYHEGVPGHHLQLASWVAAADTLSRYQVTLGAVSANLEGWALYSERLMDELGFLTDPAHRLGFLDEQMMRTVRVIIDIGMHLGLTIPADSPFHPGETWTPELGSDFFAAYVGAPAEMRESEIIRYLGWPGQAIGYKLGERAWRRGRDAAKAAAEARGEEFDLKAWHMKALAQGSFGLDDLVAELSAL</sequence>
<dbReference type="RefSeq" id="WP_196192693.1">
    <property type="nucleotide sequence ID" value="NZ_JADPRT010000002.1"/>
</dbReference>
<dbReference type="PANTHER" id="PTHR33361:SF2">
    <property type="entry name" value="DUF885 DOMAIN-CONTAINING PROTEIN"/>
    <property type="match status" value="1"/>
</dbReference>
<evidence type="ECO:0000313" key="1">
    <source>
        <dbReference type="EMBL" id="MBF9067520.1"/>
    </source>
</evidence>
<dbReference type="PANTHER" id="PTHR33361">
    <property type="entry name" value="GLR0591 PROTEIN"/>
    <property type="match status" value="1"/>
</dbReference>
<protein>
    <submittedName>
        <fullName evidence="1">DUF885 domain-containing protein</fullName>
    </submittedName>
</protein>
<dbReference type="AlphaFoldDB" id="A0A931FCU2"/>